<feature type="compositionally biased region" description="Basic and acidic residues" evidence="1">
    <location>
        <begin position="11"/>
        <end position="25"/>
    </location>
</feature>
<evidence type="ECO:0000313" key="2">
    <source>
        <dbReference type="EMBL" id="KIM95569.1"/>
    </source>
</evidence>
<evidence type="ECO:0000313" key="3">
    <source>
        <dbReference type="Proteomes" id="UP000054321"/>
    </source>
</evidence>
<dbReference type="Proteomes" id="UP000054321">
    <property type="component" value="Unassembled WGS sequence"/>
</dbReference>
<dbReference type="OrthoDB" id="3526554at2759"/>
<keyword evidence="3" id="KW-1185">Reference proteome</keyword>
<proteinExistence type="predicted"/>
<dbReference type="AlphaFoldDB" id="A0A0C3GWC6"/>
<evidence type="ECO:0000256" key="1">
    <source>
        <dbReference type="SAM" id="MobiDB-lite"/>
    </source>
</evidence>
<feature type="region of interest" description="Disordered" evidence="1">
    <location>
        <begin position="1"/>
        <end position="76"/>
    </location>
</feature>
<reference evidence="2 3" key="1">
    <citation type="submission" date="2014-04" db="EMBL/GenBank/DDBJ databases">
        <authorList>
            <consortium name="DOE Joint Genome Institute"/>
            <person name="Kuo A."/>
            <person name="Martino E."/>
            <person name="Perotto S."/>
            <person name="Kohler A."/>
            <person name="Nagy L.G."/>
            <person name="Floudas D."/>
            <person name="Copeland A."/>
            <person name="Barry K.W."/>
            <person name="Cichocki N."/>
            <person name="Veneault-Fourrey C."/>
            <person name="LaButti K."/>
            <person name="Lindquist E.A."/>
            <person name="Lipzen A."/>
            <person name="Lundell T."/>
            <person name="Morin E."/>
            <person name="Murat C."/>
            <person name="Sun H."/>
            <person name="Tunlid A."/>
            <person name="Henrissat B."/>
            <person name="Grigoriev I.V."/>
            <person name="Hibbett D.S."/>
            <person name="Martin F."/>
            <person name="Nordberg H.P."/>
            <person name="Cantor M.N."/>
            <person name="Hua S.X."/>
        </authorList>
    </citation>
    <scope>NUCLEOTIDE SEQUENCE [LARGE SCALE GENOMIC DNA]</scope>
    <source>
        <strain evidence="2 3">Zn</strain>
    </source>
</reference>
<dbReference type="InParanoid" id="A0A0C3GWC6"/>
<reference evidence="3" key="2">
    <citation type="submission" date="2015-01" db="EMBL/GenBank/DDBJ databases">
        <title>Evolutionary Origins and Diversification of the Mycorrhizal Mutualists.</title>
        <authorList>
            <consortium name="DOE Joint Genome Institute"/>
            <consortium name="Mycorrhizal Genomics Consortium"/>
            <person name="Kohler A."/>
            <person name="Kuo A."/>
            <person name="Nagy L.G."/>
            <person name="Floudas D."/>
            <person name="Copeland A."/>
            <person name="Barry K.W."/>
            <person name="Cichocki N."/>
            <person name="Veneault-Fourrey C."/>
            <person name="LaButti K."/>
            <person name="Lindquist E.A."/>
            <person name="Lipzen A."/>
            <person name="Lundell T."/>
            <person name="Morin E."/>
            <person name="Murat C."/>
            <person name="Riley R."/>
            <person name="Ohm R."/>
            <person name="Sun H."/>
            <person name="Tunlid A."/>
            <person name="Henrissat B."/>
            <person name="Grigoriev I.V."/>
            <person name="Hibbett D.S."/>
            <person name="Martin F."/>
        </authorList>
    </citation>
    <scope>NUCLEOTIDE SEQUENCE [LARGE SCALE GENOMIC DNA]</scope>
    <source>
        <strain evidence="3">Zn</strain>
    </source>
</reference>
<sequence length="76" mass="8020">MSGSAASKSKSGKETFDPDFQAKEFDESDDNWFQARFGTQKDDKTVAGATGKAPKRGASGQQKPTKKTGGSKCIAS</sequence>
<dbReference type="EMBL" id="KN832886">
    <property type="protein sequence ID" value="KIM95569.1"/>
    <property type="molecule type" value="Genomic_DNA"/>
</dbReference>
<name>A0A0C3GWC6_OIDMZ</name>
<gene>
    <name evidence="2" type="ORF">OIDMADRAFT_21007</name>
</gene>
<dbReference type="HOGENOM" id="CLU_2655122_0_0_1"/>
<organism evidence="2 3">
    <name type="scientific">Oidiodendron maius (strain Zn)</name>
    <dbReference type="NCBI Taxonomy" id="913774"/>
    <lineage>
        <taxon>Eukaryota</taxon>
        <taxon>Fungi</taxon>
        <taxon>Dikarya</taxon>
        <taxon>Ascomycota</taxon>
        <taxon>Pezizomycotina</taxon>
        <taxon>Leotiomycetes</taxon>
        <taxon>Leotiomycetes incertae sedis</taxon>
        <taxon>Myxotrichaceae</taxon>
        <taxon>Oidiodendron</taxon>
    </lineage>
</organism>
<protein>
    <submittedName>
        <fullName evidence="2">Uncharacterized protein</fullName>
    </submittedName>
</protein>
<accession>A0A0C3GWC6</accession>